<evidence type="ECO:0000313" key="2">
    <source>
        <dbReference type="Proteomes" id="UP000299102"/>
    </source>
</evidence>
<name>A0A4C1XXP5_EUMVA</name>
<accession>A0A4C1XXP5</accession>
<dbReference type="EMBL" id="BGZK01000995">
    <property type="protein sequence ID" value="GBP67893.1"/>
    <property type="molecule type" value="Genomic_DNA"/>
</dbReference>
<reference evidence="1 2" key="1">
    <citation type="journal article" date="2019" name="Commun. Biol.">
        <title>The bagworm genome reveals a unique fibroin gene that provides high tensile strength.</title>
        <authorList>
            <person name="Kono N."/>
            <person name="Nakamura H."/>
            <person name="Ohtoshi R."/>
            <person name="Tomita M."/>
            <person name="Numata K."/>
            <person name="Arakawa K."/>
        </authorList>
    </citation>
    <scope>NUCLEOTIDE SEQUENCE [LARGE SCALE GENOMIC DNA]</scope>
</reference>
<evidence type="ECO:0000313" key="1">
    <source>
        <dbReference type="EMBL" id="GBP67893.1"/>
    </source>
</evidence>
<gene>
    <name evidence="1" type="ORF">EVAR_38361_1</name>
</gene>
<proteinExistence type="predicted"/>
<comment type="caution">
    <text evidence="1">The sequence shown here is derived from an EMBL/GenBank/DDBJ whole genome shotgun (WGS) entry which is preliminary data.</text>
</comment>
<organism evidence="1 2">
    <name type="scientific">Eumeta variegata</name>
    <name type="common">Bagworm moth</name>
    <name type="synonym">Eumeta japonica</name>
    <dbReference type="NCBI Taxonomy" id="151549"/>
    <lineage>
        <taxon>Eukaryota</taxon>
        <taxon>Metazoa</taxon>
        <taxon>Ecdysozoa</taxon>
        <taxon>Arthropoda</taxon>
        <taxon>Hexapoda</taxon>
        <taxon>Insecta</taxon>
        <taxon>Pterygota</taxon>
        <taxon>Neoptera</taxon>
        <taxon>Endopterygota</taxon>
        <taxon>Lepidoptera</taxon>
        <taxon>Glossata</taxon>
        <taxon>Ditrysia</taxon>
        <taxon>Tineoidea</taxon>
        <taxon>Psychidae</taxon>
        <taxon>Oiketicinae</taxon>
        <taxon>Eumeta</taxon>
    </lineage>
</organism>
<keyword evidence="2" id="KW-1185">Reference proteome</keyword>
<dbReference type="AlphaFoldDB" id="A0A4C1XXP5"/>
<protein>
    <submittedName>
        <fullName evidence="1">Uncharacterized protein</fullName>
    </submittedName>
</protein>
<dbReference type="Proteomes" id="UP000299102">
    <property type="component" value="Unassembled WGS sequence"/>
</dbReference>
<sequence>MSRKYIAKRLRGRVTTTPPQMSLEIEPITTAEGASVRARGGGEAAGAGTVTRGYRQIAASDHMPRLLRRWFPDNGGRQPATHAGPRVGGWIQVTRSNVHEKY</sequence>